<protein>
    <submittedName>
        <fullName evidence="8">Transmembrane protein</fullName>
    </submittedName>
</protein>
<sequence length="325" mass="38344">MKLNKSEFLLDYWKSKKMFMFYFVLVFLIFLLLLIGWFAPPQQDLTEDKNTISQKESQIDLEILNLDRLNQFIFVDSFFESEESKEITDQVKFNVTLHGSNSNEINSTTKWTYISESEHTRKISCQPKSNGSKHTMVYVPFIHYKNYQIVVGYDLTESKHNFSNIYLEKNQKRSFKKFYLPKFIPLIIMYVTFLIQYVWNRVHEHDDPQYESINDIPAYMTVKILFWVSYSVYIVWLIYSSVLRIGNYLPKLRNTTLEFTASFSILNVAFIMLSYAYLPNNSTIGDLKDSAPQELIEEQTDDTGPYKSDLQISQNDISLDDNSEI</sequence>
<feature type="transmembrane region" description="Helical" evidence="6">
    <location>
        <begin position="20"/>
        <end position="39"/>
    </location>
</feature>
<dbReference type="InterPro" id="IPR040416">
    <property type="entry name" value="TMEM181"/>
</dbReference>
<evidence type="ECO:0000256" key="5">
    <source>
        <dbReference type="SAM" id="MobiDB-lite"/>
    </source>
</evidence>
<keyword evidence="4 6" id="KW-0472">Membrane</keyword>
<feature type="transmembrane region" description="Helical" evidence="6">
    <location>
        <begin position="179"/>
        <end position="199"/>
    </location>
</feature>
<dbReference type="GO" id="GO:0015643">
    <property type="term" value="F:toxic substance binding"/>
    <property type="evidence" value="ECO:0007669"/>
    <property type="project" value="InterPro"/>
</dbReference>
<dbReference type="InterPro" id="IPR047843">
    <property type="entry name" value="WLS-like_TM"/>
</dbReference>
<dbReference type="Pfam" id="PF06664">
    <property type="entry name" value="WLS-like_TM"/>
    <property type="match status" value="1"/>
</dbReference>
<evidence type="ECO:0000256" key="2">
    <source>
        <dbReference type="ARBA" id="ARBA00022692"/>
    </source>
</evidence>
<evidence type="ECO:0000313" key="8">
    <source>
        <dbReference type="EMBL" id="KAJ3441214.1"/>
    </source>
</evidence>
<evidence type="ECO:0000313" key="9">
    <source>
        <dbReference type="Proteomes" id="UP001146793"/>
    </source>
</evidence>
<proteinExistence type="predicted"/>
<feature type="region of interest" description="Disordered" evidence="5">
    <location>
        <begin position="296"/>
        <end position="325"/>
    </location>
</feature>
<feature type="domain" description="Wntless-like transmembrane" evidence="7">
    <location>
        <begin position="169"/>
        <end position="242"/>
    </location>
</feature>
<keyword evidence="3 6" id="KW-1133">Transmembrane helix</keyword>
<organism evidence="8 9">
    <name type="scientific">Anaeramoeba flamelloides</name>
    <dbReference type="NCBI Taxonomy" id="1746091"/>
    <lineage>
        <taxon>Eukaryota</taxon>
        <taxon>Metamonada</taxon>
        <taxon>Anaeramoebidae</taxon>
        <taxon>Anaeramoeba</taxon>
    </lineage>
</organism>
<name>A0AAV7ZJ68_9EUKA</name>
<evidence type="ECO:0000256" key="4">
    <source>
        <dbReference type="ARBA" id="ARBA00023136"/>
    </source>
</evidence>
<dbReference type="PANTHER" id="PTHR31918:SF1">
    <property type="entry name" value="TRANSMEMBRANE PROTEIN 181"/>
    <property type="match status" value="1"/>
</dbReference>
<evidence type="ECO:0000256" key="6">
    <source>
        <dbReference type="SAM" id="Phobius"/>
    </source>
</evidence>
<evidence type="ECO:0000259" key="7">
    <source>
        <dbReference type="Pfam" id="PF06664"/>
    </source>
</evidence>
<gene>
    <name evidence="8" type="ORF">M0812_13220</name>
</gene>
<dbReference type="AlphaFoldDB" id="A0AAV7ZJ68"/>
<evidence type="ECO:0000256" key="3">
    <source>
        <dbReference type="ARBA" id="ARBA00022989"/>
    </source>
</evidence>
<evidence type="ECO:0000256" key="1">
    <source>
        <dbReference type="ARBA" id="ARBA00004141"/>
    </source>
</evidence>
<feature type="transmembrane region" description="Helical" evidence="6">
    <location>
        <begin position="259"/>
        <end position="278"/>
    </location>
</feature>
<dbReference type="Proteomes" id="UP001146793">
    <property type="component" value="Unassembled WGS sequence"/>
</dbReference>
<dbReference type="EMBL" id="JANTQA010000029">
    <property type="protein sequence ID" value="KAJ3441214.1"/>
    <property type="molecule type" value="Genomic_DNA"/>
</dbReference>
<feature type="transmembrane region" description="Helical" evidence="6">
    <location>
        <begin position="219"/>
        <end position="239"/>
    </location>
</feature>
<dbReference type="PANTHER" id="PTHR31918">
    <property type="entry name" value="TRANSMEMBRANE PROTEIN 181"/>
    <property type="match status" value="1"/>
</dbReference>
<accession>A0AAV7ZJ68</accession>
<comment type="caution">
    <text evidence="8">The sequence shown here is derived from an EMBL/GenBank/DDBJ whole genome shotgun (WGS) entry which is preliminary data.</text>
</comment>
<comment type="subcellular location">
    <subcellularLocation>
        <location evidence="1">Membrane</location>
        <topology evidence="1">Multi-pass membrane protein</topology>
    </subcellularLocation>
</comment>
<keyword evidence="2 6" id="KW-0812">Transmembrane</keyword>
<dbReference type="GO" id="GO:0016020">
    <property type="term" value="C:membrane"/>
    <property type="evidence" value="ECO:0007669"/>
    <property type="project" value="UniProtKB-SubCell"/>
</dbReference>
<reference evidence="8" key="1">
    <citation type="submission" date="2022-08" db="EMBL/GenBank/DDBJ databases">
        <title>Novel sulphate-reducing endosymbionts in the free-living metamonad Anaeramoeba.</title>
        <authorList>
            <person name="Jerlstrom-Hultqvist J."/>
            <person name="Cepicka I."/>
            <person name="Gallot-Lavallee L."/>
            <person name="Salas-Leiva D."/>
            <person name="Curtis B.A."/>
            <person name="Zahonova K."/>
            <person name="Pipaliya S."/>
            <person name="Dacks J."/>
            <person name="Roger A.J."/>
        </authorList>
    </citation>
    <scope>NUCLEOTIDE SEQUENCE</scope>
    <source>
        <strain evidence="8">Busselton2</strain>
    </source>
</reference>